<evidence type="ECO:0000313" key="1">
    <source>
        <dbReference type="EMBL" id="TMQ50024.1"/>
    </source>
</evidence>
<proteinExistence type="predicted"/>
<sequence length="398" mass="43899">MSVTVCLAPANTVGYPEGGGHFWVYLNWALSLREAGARVIWLEGIDRTGADSSVESRRRWRGRDVRECVAALRSRLASHGLAETMALYSIDGGTLPDDITQGCIDLDAAAGADLLLNLWHSLPAPVVQRFRRTAFVDTDPGLLQVWMTTGDIRVAPHDVYFTIGETVGTPAARFPDCGIDWHYTPPPVALSAWPVTRADGAAPYTTITHWWGGSFEFRGEQFSNDKGAAFLEYSDLASRVTAKLELAVCFGKHLDEWRARLEPLGWRIREAWDVSATPGQYRAYIQGSRGEFSCVKPYCPQFVNGWTSDRTVCYLASGKPAVVGYTGPSRFPEAEGLFRFRSMDEAVRALAAVEADYEGHCRRARALAEEFFDGRRVVARILERALDGSLSHSAGGVE</sequence>
<organism evidence="1 2">
    <name type="scientific">Eiseniibacteriota bacterium</name>
    <dbReference type="NCBI Taxonomy" id="2212470"/>
    <lineage>
        <taxon>Bacteria</taxon>
        <taxon>Candidatus Eiseniibacteriota</taxon>
    </lineage>
</organism>
<dbReference type="Proteomes" id="UP000320184">
    <property type="component" value="Unassembled WGS sequence"/>
</dbReference>
<accession>A0A538SF78</accession>
<comment type="caution">
    <text evidence="1">The sequence shown here is derived from an EMBL/GenBank/DDBJ whole genome shotgun (WGS) entry which is preliminary data.</text>
</comment>
<reference evidence="1 2" key="1">
    <citation type="journal article" date="2019" name="Nat. Microbiol.">
        <title>Mediterranean grassland soil C-N compound turnover is dependent on rainfall and depth, and is mediated by genomically divergent microorganisms.</title>
        <authorList>
            <person name="Diamond S."/>
            <person name="Andeer P.F."/>
            <person name="Li Z."/>
            <person name="Crits-Christoph A."/>
            <person name="Burstein D."/>
            <person name="Anantharaman K."/>
            <person name="Lane K.R."/>
            <person name="Thomas B.C."/>
            <person name="Pan C."/>
            <person name="Northen T.R."/>
            <person name="Banfield J.F."/>
        </authorList>
    </citation>
    <scope>NUCLEOTIDE SEQUENCE [LARGE SCALE GENOMIC DNA]</scope>
    <source>
        <strain evidence="1">WS_3</strain>
    </source>
</reference>
<protein>
    <recommendedName>
        <fullName evidence="3">Glycosyltransferase family 1 protein</fullName>
    </recommendedName>
</protein>
<name>A0A538SF78_UNCEI</name>
<evidence type="ECO:0008006" key="3">
    <source>
        <dbReference type="Google" id="ProtNLM"/>
    </source>
</evidence>
<gene>
    <name evidence="1" type="ORF">E6K73_08765</name>
</gene>
<dbReference type="EMBL" id="VBOT01000108">
    <property type="protein sequence ID" value="TMQ50024.1"/>
    <property type="molecule type" value="Genomic_DNA"/>
</dbReference>
<evidence type="ECO:0000313" key="2">
    <source>
        <dbReference type="Proteomes" id="UP000320184"/>
    </source>
</evidence>
<dbReference type="AlphaFoldDB" id="A0A538SF78"/>